<proteinExistence type="predicted"/>
<gene>
    <name evidence="1" type="ORF">PXEA_LOCUS12763</name>
</gene>
<evidence type="ECO:0000313" key="1">
    <source>
        <dbReference type="EMBL" id="VEL19323.1"/>
    </source>
</evidence>
<organism evidence="1 2">
    <name type="scientific">Protopolystoma xenopodis</name>
    <dbReference type="NCBI Taxonomy" id="117903"/>
    <lineage>
        <taxon>Eukaryota</taxon>
        <taxon>Metazoa</taxon>
        <taxon>Spiralia</taxon>
        <taxon>Lophotrochozoa</taxon>
        <taxon>Platyhelminthes</taxon>
        <taxon>Monogenea</taxon>
        <taxon>Polyopisthocotylea</taxon>
        <taxon>Polystomatidea</taxon>
        <taxon>Polystomatidae</taxon>
        <taxon>Protopolystoma</taxon>
    </lineage>
</organism>
<keyword evidence="2" id="KW-1185">Reference proteome</keyword>
<comment type="caution">
    <text evidence="1">The sequence shown here is derived from an EMBL/GenBank/DDBJ whole genome shotgun (WGS) entry which is preliminary data.</text>
</comment>
<name>A0A448WST5_9PLAT</name>
<dbReference type="EMBL" id="CAAALY010041069">
    <property type="protein sequence ID" value="VEL19323.1"/>
    <property type="molecule type" value="Genomic_DNA"/>
</dbReference>
<dbReference type="Proteomes" id="UP000784294">
    <property type="component" value="Unassembled WGS sequence"/>
</dbReference>
<dbReference type="AlphaFoldDB" id="A0A448WST5"/>
<accession>A0A448WST5</accession>
<sequence length="51" mass="6055">MGGEFGSKANERHAWLPCRWTPLVPNPFQFRNCLWNGLPCPWSAERYRYTL</sequence>
<reference evidence="1" key="1">
    <citation type="submission" date="2018-11" db="EMBL/GenBank/DDBJ databases">
        <authorList>
            <consortium name="Pathogen Informatics"/>
        </authorList>
    </citation>
    <scope>NUCLEOTIDE SEQUENCE</scope>
</reference>
<protein>
    <submittedName>
        <fullName evidence="1">Uncharacterized protein</fullName>
    </submittedName>
</protein>
<evidence type="ECO:0000313" key="2">
    <source>
        <dbReference type="Proteomes" id="UP000784294"/>
    </source>
</evidence>